<evidence type="ECO:0000313" key="16">
    <source>
        <dbReference type="Proteomes" id="UP000281350"/>
    </source>
</evidence>
<comment type="subcellular location">
    <subcellularLocation>
        <location evidence="1">Cell membrane</location>
        <topology evidence="1">Multi-pass membrane protein</topology>
    </subcellularLocation>
</comment>
<dbReference type="PROSITE" id="PS50885">
    <property type="entry name" value="HAMP"/>
    <property type="match status" value="1"/>
</dbReference>
<dbReference type="SUPFAM" id="SSF58104">
    <property type="entry name" value="Methyl-accepting chemotaxis protein (MCP) signaling domain"/>
    <property type="match status" value="1"/>
</dbReference>
<dbReference type="EMBL" id="RBPY01000119">
    <property type="protein sequence ID" value="RMO75462.1"/>
    <property type="molecule type" value="Genomic_DNA"/>
</dbReference>
<evidence type="ECO:0000256" key="10">
    <source>
        <dbReference type="PROSITE-ProRule" id="PRU00284"/>
    </source>
</evidence>
<evidence type="ECO:0000256" key="9">
    <source>
        <dbReference type="ARBA" id="ARBA00029447"/>
    </source>
</evidence>
<dbReference type="Pfam" id="PF00672">
    <property type="entry name" value="HAMP"/>
    <property type="match status" value="1"/>
</dbReference>
<evidence type="ECO:0000259" key="14">
    <source>
        <dbReference type="PROSITE" id="PS50885"/>
    </source>
</evidence>
<dbReference type="SMART" id="SM00283">
    <property type="entry name" value="MA"/>
    <property type="match status" value="1"/>
</dbReference>
<keyword evidence="8 10" id="KW-0807">Transducer</keyword>
<dbReference type="FunFam" id="1.10.287.950:FF:000001">
    <property type="entry name" value="Methyl-accepting chemotaxis sensory transducer"/>
    <property type="match status" value="1"/>
</dbReference>
<keyword evidence="6 12" id="KW-1133">Transmembrane helix</keyword>
<feature type="compositionally biased region" description="Low complexity" evidence="11">
    <location>
        <begin position="313"/>
        <end position="328"/>
    </location>
</feature>
<evidence type="ECO:0000256" key="12">
    <source>
        <dbReference type="SAM" id="Phobius"/>
    </source>
</evidence>
<evidence type="ECO:0000256" key="4">
    <source>
        <dbReference type="ARBA" id="ARBA00022500"/>
    </source>
</evidence>
<evidence type="ECO:0000259" key="13">
    <source>
        <dbReference type="PROSITE" id="PS50111"/>
    </source>
</evidence>
<evidence type="ECO:0000256" key="5">
    <source>
        <dbReference type="ARBA" id="ARBA00022692"/>
    </source>
</evidence>
<reference evidence="15 16" key="1">
    <citation type="submission" date="2018-08" db="EMBL/GenBank/DDBJ databases">
        <title>Recombination of ecologically and evolutionarily significant loci maintains genetic cohesion in the Pseudomonas syringae species complex.</title>
        <authorList>
            <person name="Dillon M."/>
            <person name="Thakur S."/>
            <person name="Almeida R.N.D."/>
            <person name="Weir B.S."/>
            <person name="Guttman D.S."/>
        </authorList>
    </citation>
    <scope>NUCLEOTIDE SEQUENCE [LARGE SCALE GENOMIC DNA]</scope>
    <source>
        <strain evidence="15 16">ICMP 2732</strain>
    </source>
</reference>
<dbReference type="PROSITE" id="PS50111">
    <property type="entry name" value="CHEMOTAXIS_TRANSDUC_2"/>
    <property type="match status" value="1"/>
</dbReference>
<name>A0A3M3XZK4_9PSED</name>
<evidence type="ECO:0000313" key="15">
    <source>
        <dbReference type="EMBL" id="RMO75462.1"/>
    </source>
</evidence>
<protein>
    <submittedName>
        <fullName evidence="15">Methyl-accepting chemotaxis protein</fullName>
    </submittedName>
</protein>
<dbReference type="GO" id="GO:0005886">
    <property type="term" value="C:plasma membrane"/>
    <property type="evidence" value="ECO:0007669"/>
    <property type="project" value="UniProtKB-SubCell"/>
</dbReference>
<dbReference type="Pfam" id="PF12729">
    <property type="entry name" value="4HB_MCP_1"/>
    <property type="match status" value="1"/>
</dbReference>
<dbReference type="Pfam" id="PF00015">
    <property type="entry name" value="MCPsignal"/>
    <property type="match status" value="1"/>
</dbReference>
<feature type="domain" description="Methyl-accepting transducer" evidence="13">
    <location>
        <begin position="263"/>
        <end position="499"/>
    </location>
</feature>
<comment type="caution">
    <text evidence="15">The sequence shown here is derived from an EMBL/GenBank/DDBJ whole genome shotgun (WGS) entry which is preliminary data.</text>
</comment>
<dbReference type="SMART" id="SM00304">
    <property type="entry name" value="HAMP"/>
    <property type="match status" value="1"/>
</dbReference>
<dbReference type="InterPro" id="IPR004090">
    <property type="entry name" value="Chemotax_Me-accpt_rcpt"/>
</dbReference>
<dbReference type="PANTHER" id="PTHR32089">
    <property type="entry name" value="METHYL-ACCEPTING CHEMOTAXIS PROTEIN MCPB"/>
    <property type="match status" value="1"/>
</dbReference>
<keyword evidence="4" id="KW-0145">Chemotaxis</keyword>
<proteinExistence type="inferred from homology"/>
<dbReference type="PANTHER" id="PTHR32089:SF120">
    <property type="entry name" value="METHYL-ACCEPTING CHEMOTAXIS PROTEIN TLPQ"/>
    <property type="match status" value="1"/>
</dbReference>
<evidence type="ECO:0000256" key="1">
    <source>
        <dbReference type="ARBA" id="ARBA00004651"/>
    </source>
</evidence>
<keyword evidence="2" id="KW-1003">Cell membrane</keyword>
<gene>
    <name evidence="15" type="ORF">ALQ36_00627</name>
</gene>
<dbReference type="GO" id="GO:0006935">
    <property type="term" value="P:chemotaxis"/>
    <property type="evidence" value="ECO:0007669"/>
    <property type="project" value="UniProtKB-KW"/>
</dbReference>
<feature type="domain" description="HAMP" evidence="14">
    <location>
        <begin position="206"/>
        <end position="258"/>
    </location>
</feature>
<dbReference type="InterPro" id="IPR024478">
    <property type="entry name" value="HlyB_4HB_MCP"/>
</dbReference>
<keyword evidence="7 12" id="KW-0472">Membrane</keyword>
<evidence type="ECO:0000256" key="6">
    <source>
        <dbReference type="ARBA" id="ARBA00022989"/>
    </source>
</evidence>
<dbReference type="GO" id="GO:0004888">
    <property type="term" value="F:transmembrane signaling receptor activity"/>
    <property type="evidence" value="ECO:0007669"/>
    <property type="project" value="InterPro"/>
</dbReference>
<dbReference type="PRINTS" id="PR00260">
    <property type="entry name" value="CHEMTRNSDUCR"/>
</dbReference>
<dbReference type="AlphaFoldDB" id="A0A3M3XZK4"/>
<dbReference type="CDD" id="cd11386">
    <property type="entry name" value="MCP_signal"/>
    <property type="match status" value="1"/>
</dbReference>
<comment type="similarity">
    <text evidence="9">Belongs to the methyl-accepting chemotaxis (MCP) protein family.</text>
</comment>
<evidence type="ECO:0000256" key="8">
    <source>
        <dbReference type="ARBA" id="ARBA00023224"/>
    </source>
</evidence>
<organism evidence="15 16">
    <name type="scientific">Pseudomonas syringae pv. primulae</name>
    <dbReference type="NCBI Taxonomy" id="251707"/>
    <lineage>
        <taxon>Bacteria</taxon>
        <taxon>Pseudomonadati</taxon>
        <taxon>Pseudomonadota</taxon>
        <taxon>Gammaproteobacteria</taxon>
        <taxon>Pseudomonadales</taxon>
        <taxon>Pseudomonadaceae</taxon>
        <taxon>Pseudomonas</taxon>
    </lineage>
</organism>
<sequence length="535" mass="57430">MTLRSLKIGPRLFMGFSLIVLFSVALASLASTRMIQVDDTIADIKEIWVVSIVRLNETKESLSKIRQLEILYLLGETNSADSKRTDLLRNLDMSTAEYEKIGITGPAEQQLFDNYKLLFTSYSKTWQTLSQMTDQNDRINYLKGASGQSYNSMLESLNILIDFNIEGLSKVRDKARDALYAGLWAIGLSILLIISISGILAALITRSVVQPMRAAIDVAQTIAKRDLTSPVEVEGNDEPAILLSALEVMQKNLHDTISQIGHASTQLTVTAGEMLTVTEDAARGMSQQNNEIEMAATAVTEMSAAVDEVAENASQASSAATKSSVTASEGRSRVDETFNAISNMVSSVQSSSGNVKSLEVMAVDISRVLDVIRSIAEQTNLLALNAAIEAARAGEAGRGFAVVADEVRALAHRTQLSTQEIEKMITDIQKGTASAVTSIDHTNVLAENTLLLAQAAGKALTEITNSISHINERNVLIATAAEEQAQVAREVDQSLVSIRDLAAQSAMGSVKTATASSTLSGMAATLTHLVSSFKL</sequence>
<evidence type="ECO:0000256" key="2">
    <source>
        <dbReference type="ARBA" id="ARBA00022475"/>
    </source>
</evidence>
<keyword evidence="3" id="KW-0488">Methylation</keyword>
<feature type="region of interest" description="Disordered" evidence="11">
    <location>
        <begin position="310"/>
        <end position="332"/>
    </location>
</feature>
<dbReference type="Proteomes" id="UP000281350">
    <property type="component" value="Unassembled WGS sequence"/>
</dbReference>
<evidence type="ECO:0000256" key="11">
    <source>
        <dbReference type="SAM" id="MobiDB-lite"/>
    </source>
</evidence>
<keyword evidence="5 12" id="KW-0812">Transmembrane</keyword>
<dbReference type="CDD" id="cd06225">
    <property type="entry name" value="HAMP"/>
    <property type="match status" value="1"/>
</dbReference>
<accession>A0A3M3XZK4</accession>
<evidence type="ECO:0000256" key="3">
    <source>
        <dbReference type="ARBA" id="ARBA00022481"/>
    </source>
</evidence>
<feature type="transmembrane region" description="Helical" evidence="12">
    <location>
        <begin position="12"/>
        <end position="30"/>
    </location>
</feature>
<evidence type="ECO:0000256" key="7">
    <source>
        <dbReference type="ARBA" id="ARBA00023136"/>
    </source>
</evidence>
<dbReference type="InterPro" id="IPR004089">
    <property type="entry name" value="MCPsignal_dom"/>
</dbReference>
<dbReference type="GO" id="GO:0007165">
    <property type="term" value="P:signal transduction"/>
    <property type="evidence" value="ECO:0007669"/>
    <property type="project" value="UniProtKB-KW"/>
</dbReference>
<dbReference type="InterPro" id="IPR003660">
    <property type="entry name" value="HAMP_dom"/>
</dbReference>
<dbReference type="Gene3D" id="1.10.287.950">
    <property type="entry name" value="Methyl-accepting chemotaxis protein"/>
    <property type="match status" value="1"/>
</dbReference>
<feature type="transmembrane region" description="Helical" evidence="12">
    <location>
        <begin position="178"/>
        <end position="204"/>
    </location>
</feature>